<dbReference type="InterPro" id="IPR031157">
    <property type="entry name" value="G_TR_CS"/>
</dbReference>
<evidence type="ECO:0000256" key="2">
    <source>
        <dbReference type="ARBA" id="ARBA00015953"/>
    </source>
</evidence>
<dbReference type="CDD" id="cd15491">
    <property type="entry name" value="selB_III"/>
    <property type="match status" value="1"/>
</dbReference>
<dbReference type="Pfam" id="PF25461">
    <property type="entry name" value="Beta-barrel_SelB"/>
    <property type="match status" value="1"/>
</dbReference>
<dbReference type="InterPro" id="IPR036388">
    <property type="entry name" value="WH-like_DNA-bd_sf"/>
</dbReference>
<dbReference type="InterPro" id="IPR015190">
    <property type="entry name" value="Elong_fac_SelB-wing-hlx_typ-2"/>
</dbReference>
<dbReference type="Pfam" id="PF09106">
    <property type="entry name" value="WHD_2nd_SelB"/>
    <property type="match status" value="1"/>
</dbReference>
<proteinExistence type="predicted"/>
<dbReference type="InterPro" id="IPR015191">
    <property type="entry name" value="SelB_WHD4"/>
</dbReference>
<dbReference type="PROSITE" id="PS51722">
    <property type="entry name" value="G_TR_2"/>
    <property type="match status" value="1"/>
</dbReference>
<feature type="domain" description="Tr-type G" evidence="9">
    <location>
        <begin position="7"/>
        <end position="183"/>
    </location>
</feature>
<dbReference type="Proteomes" id="UP000242972">
    <property type="component" value="Unassembled WGS sequence"/>
</dbReference>
<evidence type="ECO:0000256" key="7">
    <source>
        <dbReference type="ARBA" id="ARBA00025526"/>
    </source>
</evidence>
<dbReference type="EMBL" id="PXYW01000013">
    <property type="protein sequence ID" value="PSR34034.1"/>
    <property type="molecule type" value="Genomic_DNA"/>
</dbReference>
<evidence type="ECO:0000313" key="10">
    <source>
        <dbReference type="EMBL" id="PSR34034.1"/>
    </source>
</evidence>
<dbReference type="Gene3D" id="1.10.10.10">
    <property type="entry name" value="Winged helix-like DNA-binding domain superfamily/Winged helix DNA-binding domain"/>
    <property type="match status" value="1"/>
</dbReference>
<dbReference type="InterPro" id="IPR000795">
    <property type="entry name" value="T_Tr_GTP-bd_dom"/>
</dbReference>
<sequence length="635" mass="70427">MNPFGADHPVIFGTAGHIDHGKTTLVRALTGVDTDRLPEEKSRGISIDLGFAELTLPSGRHAGFVDVPGHERFIRNMVAGVHGMDAVLLVVAADEGVMPQTREHLDILQLLGVRHGFTVITKTDLVDEEWLMLVEETTREALSNSFLSEQPLVAVDAVTGRGLPQLLGLMDEMADRIPGRSPVGPVRLPVDRVFTVKGFGTVVTGTLVQGTISSEQGLELVPGHIGVRVRGLQVHNRTVPRALSGQRVAVNLSGVDKEKVRRGQVLATVGVVPEVQSLVGEVQLLPSQTDSLPEKTRVHCHIGTADVLARIYYYDRNELLPGETGFAEFRCEETVAAVRGDRFLLRSYSPVVTIGGGQVIEPGGHHKRKEPRLLERLGQKASGDVVMVVRELVENSVVPLRVAEVLERVHWSADQFQEMETVLLQCARGTQGTDFFLSQALWNESQKAIEMFLEGFQALHPLLPGAPKERVRSEVLPLWSSRAVTWFVEQLETLVTDREWVRTRDFTPGPRSSEERSQLMMLLHIWQEGGLRPPTVDHVRSMIQLGDAQFYDAVHYLLEQNALIRLEDGVYLANSALKEAIDKVKQALEQNPGGLSTAELRNVLDTNRRFAVLILEWLDLQRITRRIGDKRVLQG</sequence>
<dbReference type="PANTHER" id="PTHR43721:SF22">
    <property type="entry name" value="ELONGATION FACTOR TU, MITOCHONDRIAL"/>
    <property type="match status" value="1"/>
</dbReference>
<dbReference type="SUPFAM" id="SSF46785">
    <property type="entry name" value="Winged helix' DNA-binding domain"/>
    <property type="match status" value="2"/>
</dbReference>
<keyword evidence="3" id="KW-0963">Cytoplasm</keyword>
<dbReference type="CDD" id="cd03696">
    <property type="entry name" value="SelB_II"/>
    <property type="match status" value="1"/>
</dbReference>
<evidence type="ECO:0000256" key="1">
    <source>
        <dbReference type="ARBA" id="ARBA00004496"/>
    </source>
</evidence>
<comment type="subcellular location">
    <subcellularLocation>
        <location evidence="1">Cytoplasm</location>
    </subcellularLocation>
</comment>
<accession>A0A2T2XHR7</accession>
<dbReference type="GO" id="GO:0003723">
    <property type="term" value="F:RNA binding"/>
    <property type="evidence" value="ECO:0007669"/>
    <property type="project" value="InterPro"/>
</dbReference>
<evidence type="ECO:0000313" key="11">
    <source>
        <dbReference type="Proteomes" id="UP000242972"/>
    </source>
</evidence>
<dbReference type="InterPro" id="IPR057335">
    <property type="entry name" value="Beta-barrel_SelB"/>
</dbReference>
<dbReference type="AlphaFoldDB" id="A0A2T2XHR7"/>
<dbReference type="GO" id="GO:0005525">
    <property type="term" value="F:GTP binding"/>
    <property type="evidence" value="ECO:0007669"/>
    <property type="project" value="UniProtKB-KW"/>
</dbReference>
<dbReference type="GO" id="GO:0001514">
    <property type="term" value="P:selenocysteine incorporation"/>
    <property type="evidence" value="ECO:0007669"/>
    <property type="project" value="InterPro"/>
</dbReference>
<dbReference type="PRINTS" id="PR00315">
    <property type="entry name" value="ELONGATNFCT"/>
</dbReference>
<reference evidence="10 11" key="1">
    <citation type="journal article" date="2014" name="BMC Genomics">
        <title>Comparison of environmental and isolate Sulfobacillus genomes reveals diverse carbon, sulfur, nitrogen, and hydrogen metabolisms.</title>
        <authorList>
            <person name="Justice N.B."/>
            <person name="Norman A."/>
            <person name="Brown C.T."/>
            <person name="Singh A."/>
            <person name="Thomas B.C."/>
            <person name="Banfield J.F."/>
        </authorList>
    </citation>
    <scope>NUCLEOTIDE SEQUENCE [LARGE SCALE GENOMIC DNA]</scope>
    <source>
        <strain evidence="10">AMDSBA4</strain>
    </source>
</reference>
<comment type="caution">
    <text evidence="10">The sequence shown here is derived from an EMBL/GenBank/DDBJ whole genome shotgun (WGS) entry which is preliminary data.</text>
</comment>
<protein>
    <recommendedName>
        <fullName evidence="2">Selenocysteine-specific elongation factor</fullName>
    </recommendedName>
    <alternativeName>
        <fullName evidence="8">SelB translation factor</fullName>
    </alternativeName>
</protein>
<dbReference type="Pfam" id="PF00009">
    <property type="entry name" value="GTP_EFTU"/>
    <property type="match status" value="1"/>
</dbReference>
<dbReference type="InterPro" id="IPR036390">
    <property type="entry name" value="WH_DNA-bd_sf"/>
</dbReference>
<dbReference type="GO" id="GO:0003746">
    <property type="term" value="F:translation elongation factor activity"/>
    <property type="evidence" value="ECO:0007669"/>
    <property type="project" value="UniProtKB-KW"/>
</dbReference>
<dbReference type="NCBIfam" id="TIGR00475">
    <property type="entry name" value="selB"/>
    <property type="match status" value="1"/>
</dbReference>
<dbReference type="SUPFAM" id="SSF50447">
    <property type="entry name" value="Translation proteins"/>
    <property type="match status" value="1"/>
</dbReference>
<dbReference type="InterPro" id="IPR004535">
    <property type="entry name" value="Transl_elong_SelB"/>
</dbReference>
<evidence type="ECO:0000259" key="9">
    <source>
        <dbReference type="PROSITE" id="PS51722"/>
    </source>
</evidence>
<evidence type="ECO:0000256" key="6">
    <source>
        <dbReference type="ARBA" id="ARBA00023134"/>
    </source>
</evidence>
<dbReference type="Pfam" id="PF09107">
    <property type="entry name" value="WHD_3rd_SelB"/>
    <property type="match status" value="1"/>
</dbReference>
<dbReference type="GO" id="GO:0003924">
    <property type="term" value="F:GTPase activity"/>
    <property type="evidence" value="ECO:0007669"/>
    <property type="project" value="InterPro"/>
</dbReference>
<dbReference type="SUPFAM" id="SSF50465">
    <property type="entry name" value="EF-Tu/eEF-1alpha/eIF2-gamma C-terminal domain"/>
    <property type="match status" value="1"/>
</dbReference>
<dbReference type="CDD" id="cd04171">
    <property type="entry name" value="SelB"/>
    <property type="match status" value="1"/>
</dbReference>
<evidence type="ECO:0000256" key="5">
    <source>
        <dbReference type="ARBA" id="ARBA00022917"/>
    </source>
</evidence>
<dbReference type="InterPro" id="IPR004161">
    <property type="entry name" value="EFTu-like_2"/>
</dbReference>
<evidence type="ECO:0000256" key="8">
    <source>
        <dbReference type="ARBA" id="ARBA00031615"/>
    </source>
</evidence>
<dbReference type="InterPro" id="IPR027417">
    <property type="entry name" value="P-loop_NTPase"/>
</dbReference>
<organism evidence="10 11">
    <name type="scientific">Sulfobacillus benefaciens</name>
    <dbReference type="NCBI Taxonomy" id="453960"/>
    <lineage>
        <taxon>Bacteria</taxon>
        <taxon>Bacillati</taxon>
        <taxon>Bacillota</taxon>
        <taxon>Clostridia</taxon>
        <taxon>Eubacteriales</taxon>
        <taxon>Clostridiales Family XVII. Incertae Sedis</taxon>
        <taxon>Sulfobacillus</taxon>
    </lineage>
</organism>
<dbReference type="Gene3D" id="3.40.50.300">
    <property type="entry name" value="P-loop containing nucleotide triphosphate hydrolases"/>
    <property type="match status" value="1"/>
</dbReference>
<dbReference type="GO" id="GO:0005829">
    <property type="term" value="C:cytosol"/>
    <property type="evidence" value="ECO:0007669"/>
    <property type="project" value="TreeGrafter"/>
</dbReference>
<dbReference type="PANTHER" id="PTHR43721">
    <property type="entry name" value="ELONGATION FACTOR TU-RELATED"/>
    <property type="match status" value="1"/>
</dbReference>
<dbReference type="PROSITE" id="PS00301">
    <property type="entry name" value="G_TR_1"/>
    <property type="match status" value="1"/>
</dbReference>
<dbReference type="InterPro" id="IPR009001">
    <property type="entry name" value="Transl_elong_EF1A/Init_IF2_C"/>
</dbReference>
<keyword evidence="6" id="KW-0342">GTP-binding</keyword>
<dbReference type="Gene3D" id="1.10.10.2770">
    <property type="match status" value="1"/>
</dbReference>
<dbReference type="InterPro" id="IPR009000">
    <property type="entry name" value="Transl_B-barrel_sf"/>
</dbReference>
<keyword evidence="10" id="KW-0251">Elongation factor</keyword>
<dbReference type="Gene3D" id="2.40.30.10">
    <property type="entry name" value="Translation factors"/>
    <property type="match status" value="1"/>
</dbReference>
<dbReference type="Pfam" id="PF03144">
    <property type="entry name" value="GTP_EFTU_D2"/>
    <property type="match status" value="1"/>
</dbReference>
<gene>
    <name evidence="10" type="primary">selB</name>
    <name evidence="10" type="ORF">C7B46_07160</name>
</gene>
<dbReference type="SUPFAM" id="SSF52540">
    <property type="entry name" value="P-loop containing nucleoside triphosphate hydrolases"/>
    <property type="match status" value="1"/>
</dbReference>
<keyword evidence="4" id="KW-0547">Nucleotide-binding</keyword>
<comment type="function">
    <text evidence="7">Translation factor necessary for the incorporation of selenocysteine into proteins. It probably replaces EF-Tu for the insertion of selenocysteine directed by the UGA codon. SelB binds GTP and GDP.</text>
</comment>
<keyword evidence="5" id="KW-0648">Protein biosynthesis</keyword>
<dbReference type="InterPro" id="IPR050055">
    <property type="entry name" value="EF-Tu_GTPase"/>
</dbReference>
<evidence type="ECO:0000256" key="3">
    <source>
        <dbReference type="ARBA" id="ARBA00022490"/>
    </source>
</evidence>
<evidence type="ECO:0000256" key="4">
    <source>
        <dbReference type="ARBA" id="ARBA00022741"/>
    </source>
</evidence>
<name>A0A2T2XHR7_9FIRM</name>